<dbReference type="PANTHER" id="PTHR43792:SF16">
    <property type="entry name" value="N-ACETYLTRANSFERASE DOMAIN-CONTAINING PROTEIN"/>
    <property type="match status" value="1"/>
</dbReference>
<dbReference type="RefSeq" id="WP_156691541.1">
    <property type="nucleotide sequence ID" value="NZ_CP034279.1"/>
</dbReference>
<name>A0A6I6F1B6_9ACTN</name>
<dbReference type="InterPro" id="IPR051531">
    <property type="entry name" value="N-acetyltransferase"/>
</dbReference>
<dbReference type="KEGG" id="sfic:EIZ62_05270"/>
<dbReference type="Gene3D" id="3.40.630.30">
    <property type="match status" value="1"/>
</dbReference>
<evidence type="ECO:0000259" key="1">
    <source>
        <dbReference type="PROSITE" id="PS51186"/>
    </source>
</evidence>
<reference evidence="2 3" key="1">
    <citation type="submission" date="2018-12" db="EMBL/GenBank/DDBJ databases">
        <title>Complete genome sequence of Streptomyces ficellus NRRL8067, the producer of ficellomycin, feldamycin and nojirimycin.</title>
        <authorList>
            <person name="Zhang H."/>
            <person name="Yue R."/>
            <person name="Liu Y."/>
            <person name="Li M."/>
            <person name="Mu H."/>
            <person name="Zhang J."/>
        </authorList>
    </citation>
    <scope>NUCLEOTIDE SEQUENCE [LARGE SCALE GENOMIC DNA]</scope>
    <source>
        <strain evidence="2 3">NRRL 8067</strain>
    </source>
</reference>
<feature type="domain" description="N-acetyltransferase" evidence="1">
    <location>
        <begin position="10"/>
        <end position="184"/>
    </location>
</feature>
<gene>
    <name evidence="2" type="ORF">EIZ62_05270</name>
</gene>
<dbReference type="PROSITE" id="PS51186">
    <property type="entry name" value="GNAT"/>
    <property type="match status" value="1"/>
</dbReference>
<dbReference type="SUPFAM" id="SSF55729">
    <property type="entry name" value="Acyl-CoA N-acyltransferases (Nat)"/>
    <property type="match status" value="1"/>
</dbReference>
<dbReference type="Pfam" id="PF13302">
    <property type="entry name" value="Acetyltransf_3"/>
    <property type="match status" value="1"/>
</dbReference>
<evidence type="ECO:0000313" key="3">
    <source>
        <dbReference type="Proteomes" id="UP000422572"/>
    </source>
</evidence>
<dbReference type="AlphaFoldDB" id="A0A6I6F1B6"/>
<protein>
    <submittedName>
        <fullName evidence="2">N-acetyltransferase</fullName>
    </submittedName>
</protein>
<organism evidence="2 3">
    <name type="scientific">Streptomyces ficellus</name>
    <dbReference type="NCBI Taxonomy" id="1977088"/>
    <lineage>
        <taxon>Bacteria</taxon>
        <taxon>Bacillati</taxon>
        <taxon>Actinomycetota</taxon>
        <taxon>Actinomycetes</taxon>
        <taxon>Kitasatosporales</taxon>
        <taxon>Streptomycetaceae</taxon>
        <taxon>Streptomyces</taxon>
    </lineage>
</organism>
<dbReference type="InterPro" id="IPR000182">
    <property type="entry name" value="GNAT_dom"/>
</dbReference>
<dbReference type="GO" id="GO:0016747">
    <property type="term" value="F:acyltransferase activity, transferring groups other than amino-acyl groups"/>
    <property type="evidence" value="ECO:0007669"/>
    <property type="project" value="InterPro"/>
</dbReference>
<dbReference type="EMBL" id="CP034279">
    <property type="protein sequence ID" value="QGV77723.1"/>
    <property type="molecule type" value="Genomic_DNA"/>
</dbReference>
<accession>A0A6I6F1B6</accession>
<keyword evidence="2" id="KW-0808">Transferase</keyword>
<proteinExistence type="predicted"/>
<dbReference type="InterPro" id="IPR016181">
    <property type="entry name" value="Acyl_CoA_acyltransferase"/>
</dbReference>
<keyword evidence="3" id="KW-1185">Reference proteome</keyword>
<sequence>MSVFLRTSRLVLRTVTEDDLDEVVALDNDPLVMRYLNGGRPVSREEVRSGSLRRLRGPGFWAAEARGPQGPPGGGSLGGSPGGWLGWFSLDPLDGAGTVELGYRLRRSAWGRGYATEGSLALIDQGFRELSVRRVTATTMTVNAGSRRVMEKCGLRHVRTFFEEWPDVIGGSEHGDVEYALTREEWLAGQG</sequence>
<dbReference type="Proteomes" id="UP000422572">
    <property type="component" value="Chromosome"/>
</dbReference>
<evidence type="ECO:0000313" key="2">
    <source>
        <dbReference type="EMBL" id="QGV77723.1"/>
    </source>
</evidence>
<dbReference type="OrthoDB" id="3533156at2"/>
<dbReference type="PANTHER" id="PTHR43792">
    <property type="entry name" value="GNAT FAMILY, PUTATIVE (AFU_ORTHOLOGUE AFUA_3G00765)-RELATED-RELATED"/>
    <property type="match status" value="1"/>
</dbReference>